<gene>
    <name evidence="2" type="ORF">SAMN06273570_3333</name>
</gene>
<dbReference type="InterPro" id="IPR050908">
    <property type="entry name" value="SmbC-like"/>
</dbReference>
<organism evidence="2 3">
    <name type="scientific">Candidatus Pantoea floridensis</name>
    <dbReference type="NCBI Taxonomy" id="1938870"/>
    <lineage>
        <taxon>Bacteria</taxon>
        <taxon>Pseudomonadati</taxon>
        <taxon>Pseudomonadota</taxon>
        <taxon>Gammaproteobacteria</taxon>
        <taxon>Enterobacterales</taxon>
        <taxon>Erwiniaceae</taxon>
        <taxon>Pantoea</taxon>
    </lineage>
</organism>
<evidence type="ECO:0000313" key="2">
    <source>
        <dbReference type="EMBL" id="SOD38897.1"/>
    </source>
</evidence>
<keyword evidence="3" id="KW-1185">Reference proteome</keyword>
<dbReference type="SUPFAM" id="SSF55136">
    <property type="entry name" value="Probable bacterial effector-binding domain"/>
    <property type="match status" value="1"/>
</dbReference>
<feature type="domain" description="AraC effector-binding" evidence="1">
    <location>
        <begin position="1"/>
        <end position="151"/>
    </location>
</feature>
<dbReference type="InterPro" id="IPR011256">
    <property type="entry name" value="Reg_factor_effector_dom_sf"/>
</dbReference>
<dbReference type="AlphaFoldDB" id="A0A286BXM9"/>
<proteinExistence type="predicted"/>
<dbReference type="RefSeq" id="WP_097096761.1">
    <property type="nucleotide sequence ID" value="NZ_OCMY01000001.1"/>
</dbReference>
<dbReference type="SMART" id="SM00871">
    <property type="entry name" value="AraC_E_bind"/>
    <property type="match status" value="1"/>
</dbReference>
<evidence type="ECO:0000313" key="3">
    <source>
        <dbReference type="Proteomes" id="UP000219271"/>
    </source>
</evidence>
<name>A0A286BXM9_9GAMM</name>
<reference evidence="3" key="1">
    <citation type="submission" date="2017-09" db="EMBL/GenBank/DDBJ databases">
        <authorList>
            <person name="Varghese N."/>
            <person name="Submissions S."/>
        </authorList>
    </citation>
    <scope>NUCLEOTIDE SEQUENCE [LARGE SCALE GENOMIC DNA]</scope>
    <source>
        <strain evidence="3">JKS000234</strain>
    </source>
</reference>
<protein>
    <submittedName>
        <fullName evidence="2">DNA gyrase inhibitor</fullName>
    </submittedName>
</protein>
<evidence type="ECO:0000259" key="1">
    <source>
        <dbReference type="SMART" id="SM00871"/>
    </source>
</evidence>
<dbReference type="InterPro" id="IPR029442">
    <property type="entry name" value="GyrI-like"/>
</dbReference>
<accession>A0A286BXM9</accession>
<sequence length="154" mass="18007">MKAWIVERHPQSWLGYHLQGPWEETVPRGFDRLKRWVSEHDAKGEWLAIYYGNPRELSPEELRVETVITAAEAVIPAPGDDIEKGLLPGGRYFHARVEVRNNEFYEAWCSLFDKLNKQREWQVDNRPCFEQYLSDGSDSGNWLVDMFIPVRAAE</sequence>
<dbReference type="OrthoDB" id="282744at2"/>
<dbReference type="Pfam" id="PF06445">
    <property type="entry name" value="GyrI-like"/>
    <property type="match status" value="1"/>
</dbReference>
<dbReference type="PANTHER" id="PTHR40055:SF2">
    <property type="entry name" value="DNA GYRASE INHIBITOR"/>
    <property type="match status" value="1"/>
</dbReference>
<dbReference type="Proteomes" id="UP000219271">
    <property type="component" value="Unassembled WGS sequence"/>
</dbReference>
<dbReference type="EMBL" id="OCMY01000001">
    <property type="protein sequence ID" value="SOD38897.1"/>
    <property type="molecule type" value="Genomic_DNA"/>
</dbReference>
<dbReference type="PANTHER" id="PTHR40055">
    <property type="entry name" value="TRANSCRIPTIONAL REGULATOR YGIV-RELATED"/>
    <property type="match status" value="1"/>
</dbReference>
<dbReference type="Gene3D" id="3.20.80.10">
    <property type="entry name" value="Regulatory factor, effector binding domain"/>
    <property type="match status" value="1"/>
</dbReference>
<dbReference type="InterPro" id="IPR010499">
    <property type="entry name" value="AraC_E-bd"/>
</dbReference>